<evidence type="ECO:0000313" key="9">
    <source>
        <dbReference type="EMBL" id="SHI62415.1"/>
    </source>
</evidence>
<name>A0A1M6CN03_9FIRM</name>
<evidence type="ECO:0000259" key="8">
    <source>
        <dbReference type="PROSITE" id="PS51779"/>
    </source>
</evidence>
<dbReference type="InterPro" id="IPR013685">
    <property type="entry name" value="POTRA_FtsQ_type"/>
</dbReference>
<keyword evidence="6" id="KW-0472">Membrane</keyword>
<dbReference type="GO" id="GO:0051301">
    <property type="term" value="P:cell division"/>
    <property type="evidence" value="ECO:0007669"/>
    <property type="project" value="UniProtKB-KW"/>
</dbReference>
<keyword evidence="10" id="KW-1185">Reference proteome</keyword>
<feature type="domain" description="POTRA" evidence="8">
    <location>
        <begin position="27"/>
        <end position="97"/>
    </location>
</feature>
<keyword evidence="3 9" id="KW-0132">Cell division</keyword>
<dbReference type="Pfam" id="PF08478">
    <property type="entry name" value="POTRA_1"/>
    <property type="match status" value="1"/>
</dbReference>
<keyword evidence="7" id="KW-0131">Cell cycle</keyword>
<reference evidence="9 10" key="1">
    <citation type="submission" date="2016-11" db="EMBL/GenBank/DDBJ databases">
        <authorList>
            <person name="Jaros S."/>
            <person name="Januszkiewicz K."/>
            <person name="Wedrychowicz H."/>
        </authorList>
    </citation>
    <scope>NUCLEOTIDE SEQUENCE [LARGE SCALE GENOMIC DNA]</scope>
    <source>
        <strain evidence="9 10">DSM 19022</strain>
    </source>
</reference>
<gene>
    <name evidence="9" type="ORF">SAMN02745176_00862</name>
</gene>
<keyword evidence="4" id="KW-0812">Transmembrane</keyword>
<dbReference type="OrthoDB" id="1748794at2"/>
<dbReference type="InterPro" id="IPR034746">
    <property type="entry name" value="POTRA"/>
</dbReference>
<keyword evidence="2" id="KW-1003">Cell membrane</keyword>
<dbReference type="GO" id="GO:0005886">
    <property type="term" value="C:plasma membrane"/>
    <property type="evidence" value="ECO:0007669"/>
    <property type="project" value="TreeGrafter"/>
</dbReference>
<evidence type="ECO:0000256" key="5">
    <source>
        <dbReference type="ARBA" id="ARBA00022989"/>
    </source>
</evidence>
<dbReference type="Pfam" id="PF03799">
    <property type="entry name" value="FtsQ_DivIB_C"/>
    <property type="match status" value="1"/>
</dbReference>
<accession>A0A1M6CN03</accession>
<dbReference type="InterPro" id="IPR005548">
    <property type="entry name" value="Cell_div_FtsQ/DivIB_C"/>
</dbReference>
<dbReference type="InterPro" id="IPR050487">
    <property type="entry name" value="FtsQ_DivIB"/>
</dbReference>
<dbReference type="PANTHER" id="PTHR37820:SF1">
    <property type="entry name" value="CELL DIVISION PROTEIN FTSQ"/>
    <property type="match status" value="1"/>
</dbReference>
<dbReference type="RefSeq" id="WP_073024901.1">
    <property type="nucleotide sequence ID" value="NZ_FQZS01000005.1"/>
</dbReference>
<dbReference type="STRING" id="1122184.SAMN02745176_00862"/>
<evidence type="ECO:0000256" key="2">
    <source>
        <dbReference type="ARBA" id="ARBA00022475"/>
    </source>
</evidence>
<protein>
    <submittedName>
        <fullName evidence="9">Cell division protein FtsQ</fullName>
    </submittedName>
</protein>
<evidence type="ECO:0000256" key="1">
    <source>
        <dbReference type="ARBA" id="ARBA00004370"/>
    </source>
</evidence>
<proteinExistence type="predicted"/>
<evidence type="ECO:0000256" key="3">
    <source>
        <dbReference type="ARBA" id="ARBA00022618"/>
    </source>
</evidence>
<organism evidence="9 10">
    <name type="scientific">Lutispora thermophila DSM 19022</name>
    <dbReference type="NCBI Taxonomy" id="1122184"/>
    <lineage>
        <taxon>Bacteria</taxon>
        <taxon>Bacillati</taxon>
        <taxon>Bacillota</taxon>
        <taxon>Clostridia</taxon>
        <taxon>Lutisporales</taxon>
        <taxon>Lutisporaceae</taxon>
        <taxon>Lutispora</taxon>
    </lineage>
</organism>
<comment type="subcellular location">
    <subcellularLocation>
        <location evidence="1">Membrane</location>
    </subcellularLocation>
</comment>
<dbReference type="PANTHER" id="PTHR37820">
    <property type="entry name" value="CELL DIVISION PROTEIN DIVIB"/>
    <property type="match status" value="1"/>
</dbReference>
<dbReference type="AlphaFoldDB" id="A0A1M6CN03"/>
<keyword evidence="5" id="KW-1133">Transmembrane helix</keyword>
<sequence length="236" mass="26886">MKSFFKVFILVFTLGIVAAFLLSSDLFSIKNIYVTGNKTVPKNEIIKLSNIQYNQNIFKLNTKEVMKGIFENPKIKAVRIKRVLPSSIALDIIEREGVALIPYLGSYINIDEETVIIEVISLEDNLHLPKVHGITFSDFKIGEKLKSENQEQLDNVMEVLKYLKNVKMTDMIETIDVGDSSNIIITTTNNIRVYLGNNKLDYKISMAKSIIEDLNKDNEVGIVDMRHEGNPIFKRD</sequence>
<dbReference type="PROSITE" id="PS51779">
    <property type="entry name" value="POTRA"/>
    <property type="match status" value="1"/>
</dbReference>
<evidence type="ECO:0000256" key="7">
    <source>
        <dbReference type="ARBA" id="ARBA00023306"/>
    </source>
</evidence>
<evidence type="ECO:0000256" key="6">
    <source>
        <dbReference type="ARBA" id="ARBA00023136"/>
    </source>
</evidence>
<evidence type="ECO:0000313" key="10">
    <source>
        <dbReference type="Proteomes" id="UP000184442"/>
    </source>
</evidence>
<dbReference type="EMBL" id="FQZS01000005">
    <property type="protein sequence ID" value="SHI62415.1"/>
    <property type="molecule type" value="Genomic_DNA"/>
</dbReference>
<dbReference type="Proteomes" id="UP000184442">
    <property type="component" value="Unassembled WGS sequence"/>
</dbReference>
<dbReference type="Gene3D" id="3.10.20.310">
    <property type="entry name" value="membrane protein fhac"/>
    <property type="match status" value="1"/>
</dbReference>
<evidence type="ECO:0000256" key="4">
    <source>
        <dbReference type="ARBA" id="ARBA00022692"/>
    </source>
</evidence>